<dbReference type="Pfam" id="PF07727">
    <property type="entry name" value="RVT_2"/>
    <property type="match status" value="1"/>
</dbReference>
<keyword evidence="3" id="KW-1185">Reference proteome</keyword>
<reference evidence="2" key="2">
    <citation type="journal article" date="2024" name="Plant">
        <title>Genomic evolution and insights into agronomic trait innovations of Sesamum species.</title>
        <authorList>
            <person name="Miao H."/>
            <person name="Wang L."/>
            <person name="Qu L."/>
            <person name="Liu H."/>
            <person name="Sun Y."/>
            <person name="Le M."/>
            <person name="Wang Q."/>
            <person name="Wei S."/>
            <person name="Zheng Y."/>
            <person name="Lin W."/>
            <person name="Duan Y."/>
            <person name="Cao H."/>
            <person name="Xiong S."/>
            <person name="Wang X."/>
            <person name="Wei L."/>
            <person name="Li C."/>
            <person name="Ma Q."/>
            <person name="Ju M."/>
            <person name="Zhao R."/>
            <person name="Li G."/>
            <person name="Mu C."/>
            <person name="Tian Q."/>
            <person name="Mei H."/>
            <person name="Zhang T."/>
            <person name="Gao T."/>
            <person name="Zhang H."/>
        </authorList>
    </citation>
    <scope>NUCLEOTIDE SEQUENCE</scope>
    <source>
        <strain evidence="2">K16</strain>
    </source>
</reference>
<sequence>MVTSWIWNSISKELIEAFMYASTSRELWLELQGRYGRSNGPMIYQIQRKLSTVLQGDLSVTAYFTKNESTQLMQFLMGLHEVYDSKCSQVLMMDPLSDVEKAYSMILTVEKQRSVNLEIAYSQVSHTAYHVGLRDTTYLINRTPSHKLHWKTPYEILHGTKVFCRGCSTHKVERAKLQALEMNCNWILTPLPPEKKAIACKCYKTKLKADGSVEQYKARLVAKGYNKVEGIDYTVSFSLVVKAITVRIFLAIAAAHS</sequence>
<evidence type="ECO:0000259" key="1">
    <source>
        <dbReference type="Pfam" id="PF07727"/>
    </source>
</evidence>
<evidence type="ECO:0000313" key="2">
    <source>
        <dbReference type="EMBL" id="KAK4390100.1"/>
    </source>
</evidence>
<dbReference type="Proteomes" id="UP001289374">
    <property type="component" value="Unassembled WGS sequence"/>
</dbReference>
<reference evidence="2" key="1">
    <citation type="submission" date="2020-06" db="EMBL/GenBank/DDBJ databases">
        <authorList>
            <person name="Li T."/>
            <person name="Hu X."/>
            <person name="Zhang T."/>
            <person name="Song X."/>
            <person name="Zhang H."/>
            <person name="Dai N."/>
            <person name="Sheng W."/>
            <person name="Hou X."/>
            <person name="Wei L."/>
        </authorList>
    </citation>
    <scope>NUCLEOTIDE SEQUENCE</scope>
    <source>
        <strain evidence="2">K16</strain>
        <tissue evidence="2">Leaf</tissue>
    </source>
</reference>
<protein>
    <submittedName>
        <fullName evidence="2">Retrovirus-related Pol polyprotein from transposon RE2</fullName>
    </submittedName>
</protein>
<name>A0AAE1WB65_9LAMI</name>
<dbReference type="EMBL" id="JACGWL010000012">
    <property type="protein sequence ID" value="KAK4390100.1"/>
    <property type="molecule type" value="Genomic_DNA"/>
</dbReference>
<dbReference type="AlphaFoldDB" id="A0AAE1WB65"/>
<comment type="caution">
    <text evidence="2">The sequence shown here is derived from an EMBL/GenBank/DDBJ whole genome shotgun (WGS) entry which is preliminary data.</text>
</comment>
<dbReference type="InterPro" id="IPR013103">
    <property type="entry name" value="RVT_2"/>
</dbReference>
<accession>A0AAE1WB65</accession>
<gene>
    <name evidence="2" type="ORF">Sango_2073300</name>
</gene>
<dbReference type="PANTHER" id="PTHR37610">
    <property type="entry name" value="CCHC-TYPE DOMAIN-CONTAINING PROTEIN"/>
    <property type="match status" value="1"/>
</dbReference>
<feature type="domain" description="Reverse transcriptase Ty1/copia-type" evidence="1">
    <location>
        <begin position="185"/>
        <end position="255"/>
    </location>
</feature>
<organism evidence="2 3">
    <name type="scientific">Sesamum angolense</name>
    <dbReference type="NCBI Taxonomy" id="2727404"/>
    <lineage>
        <taxon>Eukaryota</taxon>
        <taxon>Viridiplantae</taxon>
        <taxon>Streptophyta</taxon>
        <taxon>Embryophyta</taxon>
        <taxon>Tracheophyta</taxon>
        <taxon>Spermatophyta</taxon>
        <taxon>Magnoliopsida</taxon>
        <taxon>eudicotyledons</taxon>
        <taxon>Gunneridae</taxon>
        <taxon>Pentapetalae</taxon>
        <taxon>asterids</taxon>
        <taxon>lamiids</taxon>
        <taxon>Lamiales</taxon>
        <taxon>Pedaliaceae</taxon>
        <taxon>Sesamum</taxon>
    </lineage>
</organism>
<dbReference type="PANTHER" id="PTHR37610:SF40">
    <property type="entry name" value="OS01G0909600 PROTEIN"/>
    <property type="match status" value="1"/>
</dbReference>
<evidence type="ECO:0000313" key="3">
    <source>
        <dbReference type="Proteomes" id="UP001289374"/>
    </source>
</evidence>
<proteinExistence type="predicted"/>